<evidence type="ECO:0008006" key="3">
    <source>
        <dbReference type="Google" id="ProtNLM"/>
    </source>
</evidence>
<dbReference type="Proteomes" id="UP000216101">
    <property type="component" value="Unassembled WGS sequence"/>
</dbReference>
<keyword evidence="2" id="KW-1185">Reference proteome</keyword>
<dbReference type="InterPro" id="IPR047742">
    <property type="entry name" value="PA4642-like"/>
</dbReference>
<evidence type="ECO:0000313" key="2">
    <source>
        <dbReference type="Proteomes" id="UP000216101"/>
    </source>
</evidence>
<organism evidence="1 2">
    <name type="scientific">Cellvibrio mixtus</name>
    <dbReference type="NCBI Taxonomy" id="39650"/>
    <lineage>
        <taxon>Bacteria</taxon>
        <taxon>Pseudomonadati</taxon>
        <taxon>Pseudomonadota</taxon>
        <taxon>Gammaproteobacteria</taxon>
        <taxon>Cellvibrionales</taxon>
        <taxon>Cellvibrionaceae</taxon>
        <taxon>Cellvibrio</taxon>
    </lineage>
</organism>
<comment type="caution">
    <text evidence="1">The sequence shown here is derived from an EMBL/GenBank/DDBJ whole genome shotgun (WGS) entry which is preliminary data.</text>
</comment>
<proteinExistence type="predicted"/>
<name>A0A266Q389_9GAMM</name>
<gene>
    <name evidence="1" type="ORF">CBP51_18605</name>
</gene>
<dbReference type="STRING" id="1209072.GCA_000766945_03204"/>
<dbReference type="EMBL" id="NHNI01000003">
    <property type="protein sequence ID" value="OZY83829.1"/>
    <property type="molecule type" value="Genomic_DNA"/>
</dbReference>
<protein>
    <recommendedName>
        <fullName evidence="3">Aminopeptidase</fullName>
    </recommendedName>
</protein>
<dbReference type="NCBIfam" id="NF038106">
    <property type="entry name" value="gamma_NF038106"/>
    <property type="match status" value="1"/>
</dbReference>
<evidence type="ECO:0000313" key="1">
    <source>
        <dbReference type="EMBL" id="OZY83829.1"/>
    </source>
</evidence>
<sequence length="98" mass="10817">MSLRKDKEKVLGEIFDEARIATFLDYPAPAGINADYHLLEKAYRGMRGENFGTFVKLFIEAGKDVNAIGPEGKTFLQVVKAHRNGEEYAVALEAVGAK</sequence>
<dbReference type="RefSeq" id="WP_094986109.1">
    <property type="nucleotide sequence ID" value="NZ_NHNI01000003.1"/>
</dbReference>
<dbReference type="AlphaFoldDB" id="A0A266Q389"/>
<reference evidence="2" key="1">
    <citation type="submission" date="2017-05" db="EMBL/GenBank/DDBJ databases">
        <authorList>
            <person name="Barney B.M."/>
        </authorList>
    </citation>
    <scope>NUCLEOTIDE SEQUENCE [LARGE SCALE GENOMIC DNA]</scope>
    <source>
        <strain evidence="2">PSBB022</strain>
    </source>
</reference>
<accession>A0A266Q389</accession>